<feature type="compositionally biased region" description="Basic and acidic residues" evidence="9">
    <location>
        <begin position="178"/>
        <end position="188"/>
    </location>
</feature>
<evidence type="ECO:0000256" key="10">
    <source>
        <dbReference type="SAM" id="Phobius"/>
    </source>
</evidence>
<keyword evidence="3 10" id="KW-0812">Transmembrane</keyword>
<keyword evidence="13" id="KW-1185">Reference proteome</keyword>
<evidence type="ECO:0000256" key="2">
    <source>
        <dbReference type="ARBA" id="ARBA00009643"/>
    </source>
</evidence>
<comment type="similarity">
    <text evidence="2">Belongs to the TMEM59 family.</text>
</comment>
<keyword evidence="4 11" id="KW-0732">Signal</keyword>
<organism evidence="12 13">
    <name type="scientific">Halocaridina rubra</name>
    <name type="common">Hawaiian red shrimp</name>
    <dbReference type="NCBI Taxonomy" id="373956"/>
    <lineage>
        <taxon>Eukaryota</taxon>
        <taxon>Metazoa</taxon>
        <taxon>Ecdysozoa</taxon>
        <taxon>Arthropoda</taxon>
        <taxon>Crustacea</taxon>
        <taxon>Multicrustacea</taxon>
        <taxon>Malacostraca</taxon>
        <taxon>Eumalacostraca</taxon>
        <taxon>Eucarida</taxon>
        <taxon>Decapoda</taxon>
        <taxon>Pleocyemata</taxon>
        <taxon>Caridea</taxon>
        <taxon>Atyoidea</taxon>
        <taxon>Atyidae</taxon>
        <taxon>Halocaridina</taxon>
    </lineage>
</organism>
<evidence type="ECO:0000256" key="8">
    <source>
        <dbReference type="ARBA" id="ARBA00023180"/>
    </source>
</evidence>
<keyword evidence="6" id="KW-0333">Golgi apparatus</keyword>
<dbReference type="InterPro" id="IPR022065">
    <property type="entry name" value="Uncharacterised_TMEM59"/>
</dbReference>
<evidence type="ECO:0000256" key="9">
    <source>
        <dbReference type="SAM" id="MobiDB-lite"/>
    </source>
</evidence>
<feature type="region of interest" description="Disordered" evidence="9">
    <location>
        <begin position="427"/>
        <end position="450"/>
    </location>
</feature>
<comment type="caution">
    <text evidence="12">The sequence shown here is derived from an EMBL/GenBank/DDBJ whole genome shotgun (WGS) entry which is preliminary data.</text>
</comment>
<feature type="region of interest" description="Disordered" evidence="9">
    <location>
        <begin position="253"/>
        <end position="274"/>
    </location>
</feature>
<feature type="transmembrane region" description="Helical" evidence="10">
    <location>
        <begin position="480"/>
        <end position="502"/>
    </location>
</feature>
<evidence type="ECO:0000256" key="6">
    <source>
        <dbReference type="ARBA" id="ARBA00023034"/>
    </source>
</evidence>
<evidence type="ECO:0000256" key="3">
    <source>
        <dbReference type="ARBA" id="ARBA00022692"/>
    </source>
</evidence>
<accession>A0AAN8ZSW5</accession>
<protein>
    <submittedName>
        <fullName evidence="12">Uncharacterized protein</fullName>
    </submittedName>
</protein>
<feature type="compositionally biased region" description="Basic and acidic residues" evidence="9">
    <location>
        <begin position="253"/>
        <end position="268"/>
    </location>
</feature>
<keyword evidence="7 10" id="KW-0472">Membrane</keyword>
<dbReference type="PANTHER" id="PTHR28652">
    <property type="entry name" value="TRANSMEMBRANE PROTEIN 59-LIKE PROTEIN"/>
    <property type="match status" value="1"/>
</dbReference>
<dbReference type="Proteomes" id="UP001381693">
    <property type="component" value="Unassembled WGS sequence"/>
</dbReference>
<feature type="compositionally biased region" description="Polar residues" evidence="9">
    <location>
        <begin position="161"/>
        <end position="176"/>
    </location>
</feature>
<evidence type="ECO:0000256" key="7">
    <source>
        <dbReference type="ARBA" id="ARBA00023136"/>
    </source>
</evidence>
<feature type="signal peptide" evidence="11">
    <location>
        <begin position="1"/>
        <end position="20"/>
    </location>
</feature>
<keyword evidence="8" id="KW-0325">Glycoprotein</keyword>
<dbReference type="GO" id="GO:0000139">
    <property type="term" value="C:Golgi membrane"/>
    <property type="evidence" value="ECO:0007669"/>
    <property type="project" value="UniProtKB-SubCell"/>
</dbReference>
<dbReference type="EMBL" id="JAXCGZ010018901">
    <property type="protein sequence ID" value="KAK7067206.1"/>
    <property type="molecule type" value="Genomic_DNA"/>
</dbReference>
<dbReference type="Pfam" id="PF12280">
    <property type="entry name" value="BSMAP"/>
    <property type="match status" value="1"/>
</dbReference>
<reference evidence="12 13" key="1">
    <citation type="submission" date="2023-11" db="EMBL/GenBank/DDBJ databases">
        <title>Halocaridina rubra genome assembly.</title>
        <authorList>
            <person name="Smith C."/>
        </authorList>
    </citation>
    <scope>NUCLEOTIDE SEQUENCE [LARGE SCALE GENOMIC DNA]</scope>
    <source>
        <strain evidence="12">EP-1</strain>
        <tissue evidence="12">Whole</tissue>
    </source>
</reference>
<evidence type="ECO:0000256" key="4">
    <source>
        <dbReference type="ARBA" id="ARBA00022729"/>
    </source>
</evidence>
<evidence type="ECO:0000256" key="5">
    <source>
        <dbReference type="ARBA" id="ARBA00022989"/>
    </source>
</evidence>
<feature type="compositionally biased region" description="Low complexity" evidence="9">
    <location>
        <begin position="435"/>
        <end position="450"/>
    </location>
</feature>
<gene>
    <name evidence="12" type="ORF">SK128_010666</name>
</gene>
<keyword evidence="5 10" id="KW-1133">Transmembrane helix</keyword>
<comment type="subcellular location">
    <subcellularLocation>
        <location evidence="1">Golgi apparatus membrane</location>
        <topology evidence="1">Single-pass type I membrane protein</topology>
    </subcellularLocation>
</comment>
<feature type="compositionally biased region" description="Polar residues" evidence="9">
    <location>
        <begin position="135"/>
        <end position="149"/>
    </location>
</feature>
<evidence type="ECO:0000256" key="1">
    <source>
        <dbReference type="ARBA" id="ARBA00004614"/>
    </source>
</evidence>
<name>A0AAN8ZSW5_HALRR</name>
<feature type="region of interest" description="Disordered" evidence="9">
    <location>
        <begin position="127"/>
        <end position="212"/>
    </location>
</feature>
<evidence type="ECO:0000256" key="11">
    <source>
        <dbReference type="SAM" id="SignalP"/>
    </source>
</evidence>
<dbReference type="PANTHER" id="PTHR28652:SF2">
    <property type="entry name" value="TRANSMEMBRANE PROTEIN 59-LIKE PROTEIN"/>
    <property type="match status" value="1"/>
</dbReference>
<sequence length="554" mass="62154">MWVWWVWASCLFGALVNTEAAAPFWQPCKLQCDNNFSKNDLIQTALVSVCERGCDLFTVALISTPQNSPVLHLGPVLLPQNAPDRSSPHDLVVKWEKTKAEKEPDSGHDIRRTRFYNRVFGFMHAITDESKSNSDKLPQSKPRQTTTQPADHPVQDHPAQAANQATTLRTPVTTSEAAKPKPEKKIVENGEENNGISSSSDKHEEAKTIDSQTLIIREEKDDDNLDKESMIDKKKGKQIKKATVVIRQEILKQHNDKKEDSSAEEIQKKQSSHQEITIVTGNERLEQAKHTCRHACFTAYFVPAEQDACAVGCHLQATTASLQSDHMVNPKPAPNTPLAVFQHVMFSLAGHVGRLVRVTWGWTTGASQQDSTQEKIQVYGSESQTGNSPNDYSKLLKQFIDTVPKSATISRAKGGVTLMTLVTHHDSEHAGQHAQQQQPSQQQTQQQQQQNQQSQLQQNLQQQQLDLLECISRKSGLPRWFIAVTIFTSALVILWLCFTLTAPPDDIKVVKTKPPELDLEEEEEELEEEDFSCSEKKKLLAQADDVIKIRIENV</sequence>
<dbReference type="AlphaFoldDB" id="A0AAN8ZSW5"/>
<feature type="chain" id="PRO_5042888280" evidence="11">
    <location>
        <begin position="21"/>
        <end position="554"/>
    </location>
</feature>
<proteinExistence type="inferred from homology"/>
<evidence type="ECO:0000313" key="13">
    <source>
        <dbReference type="Proteomes" id="UP001381693"/>
    </source>
</evidence>
<evidence type="ECO:0000313" key="12">
    <source>
        <dbReference type="EMBL" id="KAK7067206.1"/>
    </source>
</evidence>